<dbReference type="AlphaFoldDB" id="I0GXK5"/>
<keyword evidence="2" id="KW-1185">Reference proteome</keyword>
<dbReference type="PATRIC" id="fig|512565.3.peg.272"/>
<dbReference type="EMBL" id="AP012319">
    <property type="protein sequence ID" value="BAL85492.1"/>
    <property type="molecule type" value="Genomic_DNA"/>
</dbReference>
<dbReference type="HOGENOM" id="CLU_2490835_0_0_11"/>
<reference evidence="1 2" key="1">
    <citation type="submission" date="2012-02" db="EMBL/GenBank/DDBJ databases">
        <title>Complete genome sequence of Actinoplanes missouriensis 431 (= NBRC 102363).</title>
        <authorList>
            <person name="Ohnishi Y."/>
            <person name="Ishikawa J."/>
            <person name="Sekine M."/>
            <person name="Hosoyama A."/>
            <person name="Harada T."/>
            <person name="Narita H."/>
            <person name="Hata T."/>
            <person name="Konno Y."/>
            <person name="Tutikane K."/>
            <person name="Fujita N."/>
            <person name="Horinouchi S."/>
            <person name="Hayakawa M."/>
        </authorList>
    </citation>
    <scope>NUCLEOTIDE SEQUENCE [LARGE SCALE GENOMIC DNA]</scope>
    <source>
        <strain evidence="2">ATCC 14538 / DSM 43046 / CBS 188.64 / JCM 3121 / NBRC 102363 / NCIMB 12654 / NRRL B-3342 / UNCC 431</strain>
    </source>
</reference>
<evidence type="ECO:0000313" key="2">
    <source>
        <dbReference type="Proteomes" id="UP000007882"/>
    </source>
</evidence>
<name>I0GXK5_ACTM4</name>
<accession>I0GXK5</accession>
<protein>
    <submittedName>
        <fullName evidence="1">Uncharacterized protein</fullName>
    </submittedName>
</protein>
<dbReference type="RefSeq" id="WP_014440392.1">
    <property type="nucleotide sequence ID" value="NC_017093.1"/>
</dbReference>
<dbReference type="Proteomes" id="UP000007882">
    <property type="component" value="Chromosome"/>
</dbReference>
<organism evidence="1 2">
    <name type="scientific">Actinoplanes missouriensis (strain ATCC 14538 / DSM 43046 / CBS 188.64 / JCM 3121 / NBRC 102363 / NCIMB 12654 / NRRL B-3342 / UNCC 431)</name>
    <dbReference type="NCBI Taxonomy" id="512565"/>
    <lineage>
        <taxon>Bacteria</taxon>
        <taxon>Bacillati</taxon>
        <taxon>Actinomycetota</taxon>
        <taxon>Actinomycetes</taxon>
        <taxon>Micromonosporales</taxon>
        <taxon>Micromonosporaceae</taxon>
        <taxon>Actinoplanes</taxon>
    </lineage>
</organism>
<dbReference type="KEGG" id="ams:AMIS_2720"/>
<dbReference type="STRING" id="512565.AMIS_2720"/>
<evidence type="ECO:0000313" key="1">
    <source>
        <dbReference type="EMBL" id="BAL85492.1"/>
    </source>
</evidence>
<gene>
    <name evidence="1" type="ordered locus">AMIS_2720</name>
</gene>
<sequence>MAERTLHAIPVKDCCGVLLGDICDCAAFHAEAMALFANAPVIPVSSPIFAKPAEPPASPFPTPIVLVNVGGLLRRVDGPAYAEEQK</sequence>
<proteinExistence type="predicted"/>